<evidence type="ECO:0000313" key="3">
    <source>
        <dbReference type="EMBL" id="GAA2688601.1"/>
    </source>
</evidence>
<dbReference type="InterPro" id="IPR011010">
    <property type="entry name" value="DNA_brk_join_enz"/>
</dbReference>
<organism evidence="3 4">
    <name type="scientific">Streptomyces violaceolatus</name>
    <dbReference type="NCBI Taxonomy" id="67378"/>
    <lineage>
        <taxon>Bacteria</taxon>
        <taxon>Bacillati</taxon>
        <taxon>Actinomycetota</taxon>
        <taxon>Actinomycetes</taxon>
        <taxon>Kitasatosporales</taxon>
        <taxon>Streptomycetaceae</taxon>
        <taxon>Streptomyces</taxon>
        <taxon>Streptomyces violaceoruber group</taxon>
    </lineage>
</organism>
<feature type="domain" description="Tyr recombinase" evidence="2">
    <location>
        <begin position="1"/>
        <end position="127"/>
    </location>
</feature>
<keyword evidence="1" id="KW-0233">DNA recombination</keyword>
<evidence type="ECO:0000313" key="4">
    <source>
        <dbReference type="Proteomes" id="UP001499989"/>
    </source>
</evidence>
<accession>A0ABN3SXI2</accession>
<dbReference type="Gene3D" id="1.10.443.10">
    <property type="entry name" value="Intergrase catalytic core"/>
    <property type="match status" value="1"/>
</dbReference>
<comment type="caution">
    <text evidence="3">The sequence shown here is derived from an EMBL/GenBank/DDBJ whole genome shotgun (WGS) entry which is preliminary data.</text>
</comment>
<keyword evidence="4" id="KW-1185">Reference proteome</keyword>
<sequence length="141" mass="16091">MWAKTAADSLELRSLLRRACGGRPGRRQEPARVKVGEQWQESGYVFTTRTCRQVEPRNVCRSFTRVAESAGLRVIRLHDARHGTATLLAAAESRPRVVMEILGHSQISITTDVYTHLVQDTQREAMSHMDRLLRKRRPDRG</sequence>
<dbReference type="EMBL" id="BAAASK010000012">
    <property type="protein sequence ID" value="GAA2688601.1"/>
    <property type="molecule type" value="Genomic_DNA"/>
</dbReference>
<proteinExistence type="predicted"/>
<protein>
    <recommendedName>
        <fullName evidence="2">Tyr recombinase domain-containing protein</fullName>
    </recommendedName>
</protein>
<dbReference type="Proteomes" id="UP001499989">
    <property type="component" value="Unassembled WGS sequence"/>
</dbReference>
<dbReference type="PROSITE" id="PS51898">
    <property type="entry name" value="TYR_RECOMBINASE"/>
    <property type="match status" value="1"/>
</dbReference>
<dbReference type="InterPro" id="IPR002104">
    <property type="entry name" value="Integrase_catalytic"/>
</dbReference>
<dbReference type="InterPro" id="IPR013762">
    <property type="entry name" value="Integrase-like_cat_sf"/>
</dbReference>
<evidence type="ECO:0000256" key="1">
    <source>
        <dbReference type="ARBA" id="ARBA00023172"/>
    </source>
</evidence>
<name>A0ABN3SXI2_9ACTN</name>
<evidence type="ECO:0000259" key="2">
    <source>
        <dbReference type="PROSITE" id="PS51898"/>
    </source>
</evidence>
<dbReference type="Pfam" id="PF00589">
    <property type="entry name" value="Phage_integrase"/>
    <property type="match status" value="1"/>
</dbReference>
<gene>
    <name evidence="3" type="ORF">GCM10010310_43380</name>
</gene>
<dbReference type="SUPFAM" id="SSF56349">
    <property type="entry name" value="DNA breaking-rejoining enzymes"/>
    <property type="match status" value="1"/>
</dbReference>
<reference evidence="3 4" key="1">
    <citation type="journal article" date="2019" name="Int. J. Syst. Evol. Microbiol.">
        <title>The Global Catalogue of Microorganisms (GCM) 10K type strain sequencing project: providing services to taxonomists for standard genome sequencing and annotation.</title>
        <authorList>
            <consortium name="The Broad Institute Genomics Platform"/>
            <consortium name="The Broad Institute Genome Sequencing Center for Infectious Disease"/>
            <person name="Wu L."/>
            <person name="Ma J."/>
        </authorList>
    </citation>
    <scope>NUCLEOTIDE SEQUENCE [LARGE SCALE GENOMIC DNA]</scope>
    <source>
        <strain evidence="3 4">JCM 4531</strain>
    </source>
</reference>